<dbReference type="Gene3D" id="3.30.2320.10">
    <property type="entry name" value="hypothetical protein PF0899 domain"/>
    <property type="match status" value="1"/>
</dbReference>
<accession>A0A8S5SXW2</accession>
<dbReference type="InterPro" id="IPR054612">
    <property type="entry name" value="Phage_capsid-like_C"/>
</dbReference>
<dbReference type="Pfam" id="PF05065">
    <property type="entry name" value="Phage_capsid"/>
    <property type="match status" value="1"/>
</dbReference>
<dbReference type="NCBIfam" id="TIGR01554">
    <property type="entry name" value="major_cap_HK97"/>
    <property type="match status" value="1"/>
</dbReference>
<feature type="domain" description="Phage capsid-like C-terminal" evidence="3">
    <location>
        <begin position="7"/>
        <end position="292"/>
    </location>
</feature>
<sequence>MAVLSKGNLFSPALATDLINKVKGRSSLAVLSAQTPIPFNGTKEFTFSMDNEIDIVAENGKKSEGGVSVEPVTIVPIKFEYGARVSNEFMFASEEEQLDILKAFNEGFAKKVARGLDIAAFHGLNPRTGKASDVVGTNNFDAKVNQTVTYANDTPDDCLNDAISAVEDENCEVTGIVISSTVRSDLSKMKSTTGEALYPDFKFGGKPSTLGSQVLDINSTVSYGSETKDQAIVGDFANMFKWGYSKDIPMKVIEYGDPDNSGKDLQGYNQVYIRAEIFMGWGILDEKSFARIVTAG</sequence>
<keyword evidence="2" id="KW-0946">Virion</keyword>
<reference evidence="4" key="1">
    <citation type="journal article" date="2021" name="Proc. Natl. Acad. Sci. U.S.A.">
        <title>A Catalog of Tens of Thousands of Viruses from Human Metagenomes Reveals Hidden Associations with Chronic Diseases.</title>
        <authorList>
            <person name="Tisza M.J."/>
            <person name="Buck C.B."/>
        </authorList>
    </citation>
    <scope>NUCLEOTIDE SEQUENCE</scope>
    <source>
        <strain evidence="4">CtJj91</strain>
    </source>
</reference>
<evidence type="ECO:0000256" key="2">
    <source>
        <dbReference type="ARBA" id="ARBA00022844"/>
    </source>
</evidence>
<dbReference type="EMBL" id="BK032704">
    <property type="protein sequence ID" value="DAF55948.1"/>
    <property type="molecule type" value="Genomic_DNA"/>
</dbReference>
<protein>
    <submittedName>
        <fullName evidence="4">Major capsid protein</fullName>
    </submittedName>
</protein>
<dbReference type="SUPFAM" id="SSF56563">
    <property type="entry name" value="Major capsid protein gp5"/>
    <property type="match status" value="1"/>
</dbReference>
<evidence type="ECO:0000313" key="4">
    <source>
        <dbReference type="EMBL" id="DAF55948.1"/>
    </source>
</evidence>
<organism evidence="4">
    <name type="scientific">Siphoviridae sp. ctJj91</name>
    <dbReference type="NCBI Taxonomy" id="2827838"/>
    <lineage>
        <taxon>Viruses</taxon>
        <taxon>Duplodnaviria</taxon>
        <taxon>Heunggongvirae</taxon>
        <taxon>Uroviricota</taxon>
        <taxon>Caudoviricetes</taxon>
    </lineage>
</organism>
<dbReference type="InterPro" id="IPR024455">
    <property type="entry name" value="Phage_capsid"/>
</dbReference>
<dbReference type="Gene3D" id="3.30.2400.10">
    <property type="entry name" value="Major capsid protein gp5"/>
    <property type="match status" value="1"/>
</dbReference>
<comment type="subcellular location">
    <subcellularLocation>
        <location evidence="1">Virion</location>
    </subcellularLocation>
</comment>
<proteinExistence type="predicted"/>
<evidence type="ECO:0000259" key="3">
    <source>
        <dbReference type="Pfam" id="PF05065"/>
    </source>
</evidence>
<dbReference type="GO" id="GO:0044423">
    <property type="term" value="C:virion component"/>
    <property type="evidence" value="ECO:0007669"/>
    <property type="project" value="UniProtKB-KW"/>
</dbReference>
<name>A0A8S5SXW2_9CAUD</name>
<evidence type="ECO:0000256" key="1">
    <source>
        <dbReference type="ARBA" id="ARBA00004328"/>
    </source>
</evidence>